<comment type="similarity">
    <text evidence="2 9">Belongs to the Mediator complex subunit 5 family.</text>
</comment>
<comment type="subcellular location">
    <subcellularLocation>
        <location evidence="1 9">Nucleus</location>
    </subcellularLocation>
</comment>
<comment type="caution">
    <text evidence="10">The sequence shown here is derived from an EMBL/GenBank/DDBJ whole genome shotgun (WGS) entry which is preliminary data.</text>
</comment>
<evidence type="ECO:0000256" key="7">
    <source>
        <dbReference type="ARBA" id="ARBA00023242"/>
    </source>
</evidence>
<dbReference type="Pfam" id="PF08689">
    <property type="entry name" value="Med5"/>
    <property type="match status" value="1"/>
</dbReference>
<evidence type="ECO:0000313" key="10">
    <source>
        <dbReference type="EMBL" id="KAK4496449.1"/>
    </source>
</evidence>
<accession>A0ABR0E4V2</accession>
<evidence type="ECO:0000256" key="1">
    <source>
        <dbReference type="ARBA" id="ARBA00004123"/>
    </source>
</evidence>
<evidence type="ECO:0000256" key="9">
    <source>
        <dbReference type="RuleBase" id="RU364142"/>
    </source>
</evidence>
<organism evidence="10 11">
    <name type="scientific">Zasmidium cellare</name>
    <name type="common">Wine cellar mold</name>
    <name type="synonym">Racodium cellare</name>
    <dbReference type="NCBI Taxonomy" id="395010"/>
    <lineage>
        <taxon>Eukaryota</taxon>
        <taxon>Fungi</taxon>
        <taxon>Dikarya</taxon>
        <taxon>Ascomycota</taxon>
        <taxon>Pezizomycotina</taxon>
        <taxon>Dothideomycetes</taxon>
        <taxon>Dothideomycetidae</taxon>
        <taxon>Mycosphaerellales</taxon>
        <taxon>Mycosphaerellaceae</taxon>
        <taxon>Zasmidium</taxon>
    </lineage>
</organism>
<dbReference type="PANTHER" id="PTHR35784:SF1">
    <property type="entry name" value="MEDIATOR OF RNA POLYMERASE II TRANSCRIPTION SUBUNIT 5"/>
    <property type="match status" value="1"/>
</dbReference>
<proteinExistence type="inferred from homology"/>
<gene>
    <name evidence="9" type="primary">MED5</name>
    <name evidence="10" type="ORF">PRZ48_012429</name>
</gene>
<dbReference type="EMBL" id="JAXOVC010000010">
    <property type="protein sequence ID" value="KAK4496449.1"/>
    <property type="molecule type" value="Genomic_DNA"/>
</dbReference>
<keyword evidence="4 9" id="KW-0805">Transcription regulation</keyword>
<dbReference type="PANTHER" id="PTHR35784">
    <property type="entry name" value="MEDIATOR OF RNA POLYMERASE II TRANSCRIPTION SUBUNIT 5"/>
    <property type="match status" value="1"/>
</dbReference>
<name>A0ABR0E4V2_ZASCE</name>
<keyword evidence="11" id="KW-1185">Reference proteome</keyword>
<evidence type="ECO:0000256" key="5">
    <source>
        <dbReference type="ARBA" id="ARBA00023159"/>
    </source>
</evidence>
<protein>
    <recommendedName>
        <fullName evidence="3 9">Mediator of RNA polymerase II transcription subunit 5</fullName>
    </recommendedName>
    <alternativeName>
        <fullName evidence="8 9">Mediator complex subunit 5</fullName>
    </alternativeName>
</protein>
<dbReference type="InterPro" id="IPR014801">
    <property type="entry name" value="Mediator_Med5_fun"/>
</dbReference>
<comment type="subunit">
    <text evidence="9">Component of the Mediator complex.</text>
</comment>
<keyword evidence="6 9" id="KW-0804">Transcription</keyword>
<evidence type="ECO:0000256" key="3">
    <source>
        <dbReference type="ARBA" id="ARBA00020628"/>
    </source>
</evidence>
<comment type="function">
    <text evidence="9">Component of the Mediator complex, a coactivator involved in the regulated transcription of nearly all RNA polymerase II-dependent genes. Mediator functions as a bridge to convey information from gene-specific regulatory proteins to the basal RNA polymerase II transcription machinery. Mediator is recruited to promoters by direct interactions with regulatory proteins and serves as a scaffold for the assembly of a functional preinitiation complex with RNA polymerase II and the general transcription factors.</text>
</comment>
<evidence type="ECO:0000256" key="8">
    <source>
        <dbReference type="ARBA" id="ARBA00031256"/>
    </source>
</evidence>
<reference evidence="10 11" key="1">
    <citation type="journal article" date="2023" name="G3 (Bethesda)">
        <title>A chromosome-level genome assembly of Zasmidium syzygii isolated from banana leaves.</title>
        <authorList>
            <person name="van Westerhoven A.C."/>
            <person name="Mehrabi R."/>
            <person name="Talebi R."/>
            <person name="Steentjes M.B.F."/>
            <person name="Corcolon B."/>
            <person name="Chong P.A."/>
            <person name="Kema G.H.J."/>
            <person name="Seidl M.F."/>
        </authorList>
    </citation>
    <scope>NUCLEOTIDE SEQUENCE [LARGE SCALE GENOMIC DNA]</scope>
    <source>
        <strain evidence="10 11">P124</strain>
    </source>
</reference>
<dbReference type="Proteomes" id="UP001305779">
    <property type="component" value="Unassembled WGS sequence"/>
</dbReference>
<evidence type="ECO:0000256" key="6">
    <source>
        <dbReference type="ARBA" id="ARBA00023163"/>
    </source>
</evidence>
<keyword evidence="5 9" id="KW-0010">Activator</keyword>
<evidence type="ECO:0000256" key="2">
    <source>
        <dbReference type="ARBA" id="ARBA00008782"/>
    </source>
</evidence>
<evidence type="ECO:0000313" key="11">
    <source>
        <dbReference type="Proteomes" id="UP001305779"/>
    </source>
</evidence>
<evidence type="ECO:0000256" key="4">
    <source>
        <dbReference type="ARBA" id="ARBA00023015"/>
    </source>
</evidence>
<sequence length="1038" mass="115245">MRWLEEPKPETEATKRWHETIKASFLKRRKPEQFLAACKASEGSQERPARAKAGEIATTLLAFRATRTGADDPFLFSYARGLINEKYFGSGDLLLALLKSSHYGRDDPEGPFATGYTGFPSCEERVFNMLIQMYTTTNIPTAPLEIWSLVQGIYRWLKAVSDYEVVKQLEGGGLHTVDATTFGIYEALGKLAIAVFDNVNMREVMKQEWWKKYREVVTTELVNFDTHILQWMSSPFAGRLRMVTGSVPFIALGKNGEPMWTDQQILDSIPEIPVIPSRAAAFVWLNAALVARPLTDDMTIYSYLHGRSPNDVQMQISDLLVATFDCLTNAMLRKESRQDVRIIQSFLCNKVPHIIAMLSRSIAPPMTAESCIQMTLIPGGHITMDPLPPITPGANEIRDSLKGARLEFLQACALHGLVSEGAISSILQESIALPRVTKLNKDSLVAQCANNISRLENHIEDLDAFQGNAGAIANCIVETITNLCMSKDTMSLKSVCNWMIKKVSRIDIVMIFAQPGMLLLPLCTLLNDWIHDQEQTEFTPSYEEFASILLFALTVIHRYDLNGADIGILPDSFMAKLLDDMSISKPPNELSPEQASQLGKWIEGLYAVDEHGETSGIGDDVMRQCSPQAFYQLVPTLFEQSILACRSNSLAIKTFKGGLELLLEPFLLPSLIMGLRWLAEHSWEDHNDTEVLLQILDKLLNLPKSSPPETRAMHFAILSMVATPLYESLQELLRRQPDKKKAADLSQVLRAHLYQQRTLSRQKHELDEIYQKDGSVQNRIRRSIGELVTWSSTPSNPPNPPPRFTYKEFALGCQLLDGESLRDVMVQELSQSPNMSTGLDVCTSLVCAPAPAPMAAQQQSHPNCITSRLRNSIALVAADIQSVKNKEVAEAEALVRLCRRVEAQLAVVQIPPMAMPIQQIQDQTAADQMMQELGLDLPANGDGTKVDAAMNQTDLTGLEQQLDLSNPTNEDLANMAVDTGAMDIDQSQLLSEMDFTLSSAQNNGQQQNQEEDIFAGLDMGGMGGMDDLGDLGDDFNFG</sequence>
<keyword evidence="7 9" id="KW-0539">Nucleus</keyword>